<sequence length="62" mass="6639">MLAQPWTTLTGYDSLIQSIQIERIQAPGLLQSIPRFLLHSNSVAATSAAVTLALFPSLSELG</sequence>
<reference evidence="1" key="1">
    <citation type="submission" date="2009-10" db="EMBL/GenBank/DDBJ databases">
        <title>Diversity of trophic interactions inside an arsenic-rich microbial ecosystem.</title>
        <authorList>
            <person name="Bertin P.N."/>
            <person name="Heinrich-Salmeron A."/>
            <person name="Pelletier E."/>
            <person name="Goulhen-Chollet F."/>
            <person name="Arsene-Ploetze F."/>
            <person name="Gallien S."/>
            <person name="Calteau A."/>
            <person name="Vallenet D."/>
            <person name="Casiot C."/>
            <person name="Chane-Woon-Ming B."/>
            <person name="Giloteaux L."/>
            <person name="Barakat M."/>
            <person name="Bonnefoy V."/>
            <person name="Bruneel O."/>
            <person name="Chandler M."/>
            <person name="Cleiss J."/>
            <person name="Duran R."/>
            <person name="Elbaz-Poulichet F."/>
            <person name="Fonknechten N."/>
            <person name="Lauga B."/>
            <person name="Mornico D."/>
            <person name="Ortet P."/>
            <person name="Schaeffer C."/>
            <person name="Siguier P."/>
            <person name="Alexander Thil Smith A."/>
            <person name="Van Dorsselaer A."/>
            <person name="Weissenbach J."/>
            <person name="Medigue C."/>
            <person name="Le Paslier D."/>
        </authorList>
    </citation>
    <scope>NUCLEOTIDE SEQUENCE</scope>
</reference>
<accession>E6QJR4</accession>
<dbReference type="AlphaFoldDB" id="E6QJR4"/>
<organism evidence="1">
    <name type="scientific">mine drainage metagenome</name>
    <dbReference type="NCBI Taxonomy" id="410659"/>
    <lineage>
        <taxon>unclassified sequences</taxon>
        <taxon>metagenomes</taxon>
        <taxon>ecological metagenomes</taxon>
    </lineage>
</organism>
<dbReference type="EMBL" id="CABQ01000091">
    <property type="protein sequence ID" value="CBI07481.1"/>
    <property type="molecule type" value="Genomic_DNA"/>
</dbReference>
<evidence type="ECO:0000313" key="1">
    <source>
        <dbReference type="EMBL" id="CBI07481.1"/>
    </source>
</evidence>
<name>E6QJR4_9ZZZZ</name>
<proteinExistence type="predicted"/>
<protein>
    <submittedName>
        <fullName evidence="1">Uncharacterized protein</fullName>
    </submittedName>
</protein>
<gene>
    <name evidence="1" type="ORF">CARN6_0817</name>
</gene>
<comment type="caution">
    <text evidence="1">The sequence shown here is derived from an EMBL/GenBank/DDBJ whole genome shotgun (WGS) entry which is preliminary data.</text>
</comment>